<sequence>MPLLPPLLLFVYEIVQRHKHVLVISWRVKWTSIITSKTSITGNVILSSPHLEPVSCALMAKGLHVLETILICWF</sequence>
<reference evidence="1" key="1">
    <citation type="submission" date="2023-10" db="EMBL/GenBank/DDBJ databases">
        <authorList>
            <person name="Rodriguez Cubillos JULIANA M."/>
            <person name="De Vega J."/>
        </authorList>
    </citation>
    <scope>NUCLEOTIDE SEQUENCE</scope>
</reference>
<proteinExistence type="predicted"/>
<dbReference type="Proteomes" id="UP001177021">
    <property type="component" value="Unassembled WGS sequence"/>
</dbReference>
<accession>A0ACB0JMP5</accession>
<gene>
    <name evidence="1" type="ORF">MILVUS5_LOCUS14405</name>
</gene>
<evidence type="ECO:0000313" key="2">
    <source>
        <dbReference type="Proteomes" id="UP001177021"/>
    </source>
</evidence>
<dbReference type="EMBL" id="CASHSV030000098">
    <property type="protein sequence ID" value="CAJ2645517.1"/>
    <property type="molecule type" value="Genomic_DNA"/>
</dbReference>
<organism evidence="1 2">
    <name type="scientific">Trifolium pratense</name>
    <name type="common">Red clover</name>
    <dbReference type="NCBI Taxonomy" id="57577"/>
    <lineage>
        <taxon>Eukaryota</taxon>
        <taxon>Viridiplantae</taxon>
        <taxon>Streptophyta</taxon>
        <taxon>Embryophyta</taxon>
        <taxon>Tracheophyta</taxon>
        <taxon>Spermatophyta</taxon>
        <taxon>Magnoliopsida</taxon>
        <taxon>eudicotyledons</taxon>
        <taxon>Gunneridae</taxon>
        <taxon>Pentapetalae</taxon>
        <taxon>rosids</taxon>
        <taxon>fabids</taxon>
        <taxon>Fabales</taxon>
        <taxon>Fabaceae</taxon>
        <taxon>Papilionoideae</taxon>
        <taxon>50 kb inversion clade</taxon>
        <taxon>NPAAA clade</taxon>
        <taxon>Hologalegina</taxon>
        <taxon>IRL clade</taxon>
        <taxon>Trifolieae</taxon>
        <taxon>Trifolium</taxon>
    </lineage>
</organism>
<keyword evidence="2" id="KW-1185">Reference proteome</keyword>
<evidence type="ECO:0000313" key="1">
    <source>
        <dbReference type="EMBL" id="CAJ2645517.1"/>
    </source>
</evidence>
<comment type="caution">
    <text evidence="1">The sequence shown here is derived from an EMBL/GenBank/DDBJ whole genome shotgun (WGS) entry which is preliminary data.</text>
</comment>
<name>A0ACB0JMP5_TRIPR</name>
<protein>
    <submittedName>
        <fullName evidence="1">Uncharacterized protein</fullName>
    </submittedName>
</protein>